<evidence type="ECO:0000256" key="1">
    <source>
        <dbReference type="SAM" id="SignalP"/>
    </source>
</evidence>
<protein>
    <submittedName>
        <fullName evidence="3">FixH family protein</fullName>
    </submittedName>
</protein>
<dbReference type="Proteomes" id="UP001597221">
    <property type="component" value="Unassembled WGS sequence"/>
</dbReference>
<sequence length="242" mass="26950">MKKITILVVMALLLLLAACGNEESGEEELATLEVEFIVPETAEPGETVQLEAIVSYGDEMVEDADEVMFEYWVQGNETDSTNVEGIHTSNGSYTAEVEFAEDGIYELFAHTTARGQHTMPLKSIAVGDAEEAVHQDEEHVEHKHSDGFQLHFSNPENIQAGDDTDLIVHLQLEGEELENANVRFEILPEQGEHIAWVDANETKPGEYAAVHEFSEAGTYSIVIHVEDDADLHEHEEYTIEVQ</sequence>
<reference evidence="4" key="1">
    <citation type="journal article" date="2019" name="Int. J. Syst. Evol. Microbiol.">
        <title>The Global Catalogue of Microorganisms (GCM) 10K type strain sequencing project: providing services to taxonomists for standard genome sequencing and annotation.</title>
        <authorList>
            <consortium name="The Broad Institute Genomics Platform"/>
            <consortium name="The Broad Institute Genome Sequencing Center for Infectious Disease"/>
            <person name="Wu L."/>
            <person name="Ma J."/>
        </authorList>
    </citation>
    <scope>NUCLEOTIDE SEQUENCE [LARGE SCALE GENOMIC DNA]</scope>
    <source>
        <strain evidence="4">CGMCC 1.12376</strain>
    </source>
</reference>
<dbReference type="PROSITE" id="PS51257">
    <property type="entry name" value="PROKAR_LIPOPROTEIN"/>
    <property type="match status" value="1"/>
</dbReference>
<name>A0ABW4HVY2_9BACI</name>
<dbReference type="InterPro" id="IPR032693">
    <property type="entry name" value="YtkA-like_dom"/>
</dbReference>
<feature type="domain" description="YtkA-like" evidence="2">
    <location>
        <begin position="144"/>
        <end position="224"/>
    </location>
</feature>
<dbReference type="Pfam" id="PF13115">
    <property type="entry name" value="YtkA"/>
    <property type="match status" value="2"/>
</dbReference>
<keyword evidence="4" id="KW-1185">Reference proteome</keyword>
<accession>A0ABW4HVY2</accession>
<dbReference type="EMBL" id="JBHUDE010000141">
    <property type="protein sequence ID" value="MFD1608959.1"/>
    <property type="molecule type" value="Genomic_DNA"/>
</dbReference>
<proteinExistence type="predicted"/>
<gene>
    <name evidence="3" type="ORF">ACFSBH_15150</name>
</gene>
<feature type="chain" id="PRO_5045968863" evidence="1">
    <location>
        <begin position="21"/>
        <end position="242"/>
    </location>
</feature>
<evidence type="ECO:0000259" key="2">
    <source>
        <dbReference type="Pfam" id="PF13115"/>
    </source>
</evidence>
<feature type="signal peptide" evidence="1">
    <location>
        <begin position="1"/>
        <end position="20"/>
    </location>
</feature>
<comment type="caution">
    <text evidence="3">The sequence shown here is derived from an EMBL/GenBank/DDBJ whole genome shotgun (WGS) entry which is preliminary data.</text>
</comment>
<evidence type="ECO:0000313" key="3">
    <source>
        <dbReference type="EMBL" id="MFD1608959.1"/>
    </source>
</evidence>
<dbReference type="RefSeq" id="WP_379598409.1">
    <property type="nucleotide sequence ID" value="NZ_JBHUDE010000141.1"/>
</dbReference>
<evidence type="ECO:0000313" key="4">
    <source>
        <dbReference type="Proteomes" id="UP001597221"/>
    </source>
</evidence>
<keyword evidence="1" id="KW-0732">Signal</keyword>
<feature type="domain" description="YtkA-like" evidence="2">
    <location>
        <begin position="28"/>
        <end position="107"/>
    </location>
</feature>
<organism evidence="3 4">
    <name type="scientific">Oceanobacillus luteolus</name>
    <dbReference type="NCBI Taxonomy" id="1274358"/>
    <lineage>
        <taxon>Bacteria</taxon>
        <taxon>Bacillati</taxon>
        <taxon>Bacillota</taxon>
        <taxon>Bacilli</taxon>
        <taxon>Bacillales</taxon>
        <taxon>Bacillaceae</taxon>
        <taxon>Oceanobacillus</taxon>
    </lineage>
</organism>